<reference evidence="2" key="1">
    <citation type="journal article" date="2015" name="Nat. Genet.">
        <title>The genome and transcriptome of the zoonotic hookworm Ancylostoma ceylanicum identify infection-specific gene families.</title>
        <authorList>
            <person name="Schwarz E.M."/>
            <person name="Hu Y."/>
            <person name="Antoshechkin I."/>
            <person name="Miller M.M."/>
            <person name="Sternberg P.W."/>
            <person name="Aroian R.V."/>
        </authorList>
    </citation>
    <scope>NUCLEOTIDE SEQUENCE</scope>
    <source>
        <strain evidence="2">HY135</strain>
    </source>
</reference>
<accession>A0A016TL50</accession>
<sequence length="114" mass="12331">MEGFSNDLRTDAGIKLSAETKGSGYFAVPDPVVADGSLCRCEEDGEKQRYQSGKGTRASASRDEAETCFWMVKGKGSASSRSETRLSNSQAAHAVLGIKAFFFLPDLVVLDFLR</sequence>
<keyword evidence="2" id="KW-1185">Reference proteome</keyword>
<dbReference type="Proteomes" id="UP000024635">
    <property type="component" value="Unassembled WGS sequence"/>
</dbReference>
<dbReference type="AlphaFoldDB" id="A0A016TL50"/>
<evidence type="ECO:0000313" key="2">
    <source>
        <dbReference type="Proteomes" id="UP000024635"/>
    </source>
</evidence>
<name>A0A016TL50_9BILA</name>
<dbReference type="EMBL" id="JARK01001428">
    <property type="protein sequence ID" value="EYC03704.1"/>
    <property type="molecule type" value="Genomic_DNA"/>
</dbReference>
<evidence type="ECO:0000313" key="1">
    <source>
        <dbReference type="EMBL" id="EYC03704.1"/>
    </source>
</evidence>
<protein>
    <submittedName>
        <fullName evidence="1">Uncharacterized protein</fullName>
    </submittedName>
</protein>
<organism evidence="1 2">
    <name type="scientific">Ancylostoma ceylanicum</name>
    <dbReference type="NCBI Taxonomy" id="53326"/>
    <lineage>
        <taxon>Eukaryota</taxon>
        <taxon>Metazoa</taxon>
        <taxon>Ecdysozoa</taxon>
        <taxon>Nematoda</taxon>
        <taxon>Chromadorea</taxon>
        <taxon>Rhabditida</taxon>
        <taxon>Rhabditina</taxon>
        <taxon>Rhabditomorpha</taxon>
        <taxon>Strongyloidea</taxon>
        <taxon>Ancylostomatidae</taxon>
        <taxon>Ancylostomatinae</taxon>
        <taxon>Ancylostoma</taxon>
    </lineage>
</organism>
<proteinExistence type="predicted"/>
<gene>
    <name evidence="1" type="primary">Acey_s0092.g2574</name>
    <name evidence="1" type="ORF">Y032_0092g2574</name>
</gene>
<comment type="caution">
    <text evidence="1">The sequence shown here is derived from an EMBL/GenBank/DDBJ whole genome shotgun (WGS) entry which is preliminary data.</text>
</comment>